<dbReference type="OrthoDB" id="191150at2759"/>
<dbReference type="GO" id="GO:0005886">
    <property type="term" value="C:plasma membrane"/>
    <property type="evidence" value="ECO:0007669"/>
    <property type="project" value="TreeGrafter"/>
</dbReference>
<proteinExistence type="inferred from homology"/>
<evidence type="ECO:0000256" key="1">
    <source>
        <dbReference type="ARBA" id="ARBA00005350"/>
    </source>
</evidence>
<dbReference type="GeneID" id="59371213"/>
<feature type="compositionally biased region" description="Basic and acidic residues" evidence="3">
    <location>
        <begin position="76"/>
        <end position="95"/>
    </location>
</feature>
<evidence type="ECO:0000256" key="2">
    <source>
        <dbReference type="RuleBase" id="RU363116"/>
    </source>
</evidence>
<gene>
    <name evidence="4" type="ORF">PC9H_001372</name>
</gene>
<name>A0A8H7DYM5_PLEOS</name>
<dbReference type="Proteomes" id="UP000623687">
    <property type="component" value="Unassembled WGS sequence"/>
</dbReference>
<dbReference type="VEuPathDB" id="FungiDB:PC9H_001372"/>
<dbReference type="PANTHER" id="PTHR23248:SF9">
    <property type="entry name" value="PHOSPHOLIPID SCRAMBLASE"/>
    <property type="match status" value="1"/>
</dbReference>
<dbReference type="RefSeq" id="XP_036636867.1">
    <property type="nucleotide sequence ID" value="XM_036771022.1"/>
</dbReference>
<reference evidence="4" key="1">
    <citation type="submission" date="2019-07" db="EMBL/GenBank/DDBJ databases">
        <authorList>
            <person name="Palmer J.M."/>
        </authorList>
    </citation>
    <scope>NUCLEOTIDE SEQUENCE</scope>
    <source>
        <strain evidence="4">PC9</strain>
    </source>
</reference>
<protein>
    <recommendedName>
        <fullName evidence="2">Phospholipid scramblase</fullName>
    </recommendedName>
</protein>
<dbReference type="PANTHER" id="PTHR23248">
    <property type="entry name" value="PHOSPHOLIPID SCRAMBLASE-RELATED"/>
    <property type="match status" value="1"/>
</dbReference>
<sequence>MAPNLCHVISRMILVGSRSLALHGDAARRMLKYSQTPHLTGRLLQHRILPYHQCRRFAFSRFPEPKAPGSFRSTRRRPESHTQAREPPREAHTPEDESQLWHTSQRPPASDPEEGLRRLLAENETLVIERQIEMLNVFVGFEQSNKYSISNERGVPLGYIAEEPGGFLKTFSRQLLATHRPFRALVMDLEGSPILWVRRPFAWINSRMYAQRLKKFHEYTPDGEPILDTFAEVQQRWHPWRRRYDLFLRQSHRRILSTTSDPQPEPSPAVFSQAFQVDEGFLAWNFKLLDGRAEQVAHIQRAFRGLGRELFTDTGQYIVRFGPSPETSEEIDGTPPRPTILRNLTVDERALILALAINIDCDYFSRHSGNHGGLFGFTHVGGSWE</sequence>
<dbReference type="EMBL" id="JACETU010000001">
    <property type="protein sequence ID" value="KAF7441023.1"/>
    <property type="molecule type" value="Genomic_DNA"/>
</dbReference>
<feature type="region of interest" description="Disordered" evidence="3">
    <location>
        <begin position="63"/>
        <end position="114"/>
    </location>
</feature>
<organism evidence="4 5">
    <name type="scientific">Pleurotus ostreatus</name>
    <name type="common">Oyster mushroom</name>
    <name type="synonym">White-rot fungus</name>
    <dbReference type="NCBI Taxonomy" id="5322"/>
    <lineage>
        <taxon>Eukaryota</taxon>
        <taxon>Fungi</taxon>
        <taxon>Dikarya</taxon>
        <taxon>Basidiomycota</taxon>
        <taxon>Agaricomycotina</taxon>
        <taxon>Agaricomycetes</taxon>
        <taxon>Agaricomycetidae</taxon>
        <taxon>Agaricales</taxon>
        <taxon>Pleurotineae</taxon>
        <taxon>Pleurotaceae</taxon>
        <taxon>Pleurotus</taxon>
    </lineage>
</organism>
<evidence type="ECO:0000313" key="5">
    <source>
        <dbReference type="Proteomes" id="UP000623687"/>
    </source>
</evidence>
<comment type="caution">
    <text evidence="4">The sequence shown here is derived from an EMBL/GenBank/DDBJ whole genome shotgun (WGS) entry which is preliminary data.</text>
</comment>
<accession>A0A8H7DYM5</accession>
<dbReference type="GO" id="GO:0017128">
    <property type="term" value="F:phospholipid scramblase activity"/>
    <property type="evidence" value="ECO:0007669"/>
    <property type="project" value="InterPro"/>
</dbReference>
<dbReference type="InterPro" id="IPR027417">
    <property type="entry name" value="P-loop_NTPase"/>
</dbReference>
<keyword evidence="5" id="KW-1185">Reference proteome</keyword>
<dbReference type="InterPro" id="IPR005552">
    <property type="entry name" value="Scramblase"/>
</dbReference>
<dbReference type="SUPFAM" id="SSF52540">
    <property type="entry name" value="P-loop containing nucleoside triphosphate hydrolases"/>
    <property type="match status" value="1"/>
</dbReference>
<comment type="similarity">
    <text evidence="1 2">Belongs to the phospholipid scramblase family.</text>
</comment>
<evidence type="ECO:0000313" key="4">
    <source>
        <dbReference type="EMBL" id="KAF7441023.1"/>
    </source>
</evidence>
<evidence type="ECO:0000256" key="3">
    <source>
        <dbReference type="SAM" id="MobiDB-lite"/>
    </source>
</evidence>
<dbReference type="Pfam" id="PF03803">
    <property type="entry name" value="Scramblase"/>
    <property type="match status" value="1"/>
</dbReference>
<dbReference type="AlphaFoldDB" id="A0A8H7DYM5"/>